<dbReference type="OrthoDB" id="197869at2"/>
<evidence type="ECO:0000313" key="1">
    <source>
        <dbReference type="EMBL" id="KXI31042.1"/>
    </source>
</evidence>
<dbReference type="Gene3D" id="2.40.160.10">
    <property type="entry name" value="Porin"/>
    <property type="match status" value="1"/>
</dbReference>
<evidence type="ECO:0008006" key="3">
    <source>
        <dbReference type="Google" id="ProtNLM"/>
    </source>
</evidence>
<keyword evidence="2" id="KW-1185">Reference proteome</keyword>
<protein>
    <recommendedName>
        <fullName evidence="3">Topoisomerase IV</fullName>
    </recommendedName>
</protein>
<evidence type="ECO:0000313" key="2">
    <source>
        <dbReference type="Proteomes" id="UP000070299"/>
    </source>
</evidence>
<organism evidence="1 2">
    <name type="scientific">Paraglaciecola hydrolytica</name>
    <dbReference type="NCBI Taxonomy" id="1799789"/>
    <lineage>
        <taxon>Bacteria</taxon>
        <taxon>Pseudomonadati</taxon>
        <taxon>Pseudomonadota</taxon>
        <taxon>Gammaproteobacteria</taxon>
        <taxon>Alteromonadales</taxon>
        <taxon>Alteromonadaceae</taxon>
        <taxon>Paraglaciecola</taxon>
    </lineage>
</organism>
<gene>
    <name evidence="1" type="ORF">AX660_00230</name>
</gene>
<dbReference type="STRING" id="1799789.AX660_00230"/>
<dbReference type="AlphaFoldDB" id="A0A136A734"/>
<dbReference type="Proteomes" id="UP000070299">
    <property type="component" value="Unassembled WGS sequence"/>
</dbReference>
<accession>A0A136A734</accession>
<dbReference type="EMBL" id="LSNE01000001">
    <property type="protein sequence ID" value="KXI31042.1"/>
    <property type="molecule type" value="Genomic_DNA"/>
</dbReference>
<dbReference type="SUPFAM" id="SSF56935">
    <property type="entry name" value="Porins"/>
    <property type="match status" value="1"/>
</dbReference>
<sequence>MTATGQLVARGKNDYEADFEWAYLTYKATDNVSVSAGRLRLPLFKYSASKDVGYSYHWINAPRAIYDVNFNNLDGIRLDYNNYAGDLEYNLQGAFGTVSNDLNTSVGPARLQVDNLMLLSAEATYNYLKVRASYVTAKASVANDFIDGTIKAAFRDNGLDELANNIAFYDDTATFTGFGIEYDTFNWFVGGEWTQIKIEDSFNPTNTAFYVTAGFRTGKWTPSVTYESFDGNNPFKFLDKVAALPAPFQPTATAVVVGLQQPFADEYSVINLGVRYDLDTNVALKADISKSSNDMNSAEDATLVRFAVNYVF</sequence>
<dbReference type="InterPro" id="IPR023614">
    <property type="entry name" value="Porin_dom_sf"/>
</dbReference>
<reference evidence="2" key="1">
    <citation type="submission" date="2016-02" db="EMBL/GenBank/DDBJ databases">
        <authorList>
            <person name="Schultz-Johansen M."/>
            <person name="Glaring M.A."/>
            <person name="Bech P.K."/>
            <person name="Stougaard P."/>
        </authorList>
    </citation>
    <scope>NUCLEOTIDE SEQUENCE [LARGE SCALE GENOMIC DNA]</scope>
    <source>
        <strain evidence="2">S66</strain>
    </source>
</reference>
<comment type="caution">
    <text evidence="1">The sequence shown here is derived from an EMBL/GenBank/DDBJ whole genome shotgun (WGS) entry which is preliminary data.</text>
</comment>
<name>A0A136A734_9ALTE</name>
<proteinExistence type="predicted"/>